<dbReference type="InterPro" id="IPR029058">
    <property type="entry name" value="AB_hydrolase_fold"/>
</dbReference>
<dbReference type="RefSeq" id="WP_067889948.1">
    <property type="nucleotide sequence ID" value="NZ_VSFG01000007.1"/>
</dbReference>
<dbReference type="Pfam" id="PF00550">
    <property type="entry name" value="PP-binding"/>
    <property type="match status" value="1"/>
</dbReference>
<dbReference type="PANTHER" id="PTHR45527">
    <property type="entry name" value="NONRIBOSOMAL PEPTIDE SYNTHETASE"/>
    <property type="match status" value="1"/>
</dbReference>
<dbReference type="PROSITE" id="PS00455">
    <property type="entry name" value="AMP_BINDING"/>
    <property type="match status" value="1"/>
</dbReference>
<dbReference type="PROSITE" id="PS50075">
    <property type="entry name" value="CARRIER"/>
    <property type="match status" value="1"/>
</dbReference>
<dbReference type="InterPro" id="IPR036736">
    <property type="entry name" value="ACP-like_sf"/>
</dbReference>
<feature type="region of interest" description="Disordered" evidence="1">
    <location>
        <begin position="483"/>
        <end position="503"/>
    </location>
</feature>
<dbReference type="InterPro" id="IPR010071">
    <property type="entry name" value="AA_adenyl_dom"/>
</dbReference>
<dbReference type="InterPro" id="IPR025110">
    <property type="entry name" value="AMP-bd_C"/>
</dbReference>
<accession>A0A5D0NEE6</accession>
<dbReference type="InterPro" id="IPR000873">
    <property type="entry name" value="AMP-dep_synth/lig_dom"/>
</dbReference>
<gene>
    <name evidence="3" type="ORF">FXF69_28830</name>
</gene>
<evidence type="ECO:0000313" key="4">
    <source>
        <dbReference type="Proteomes" id="UP000323380"/>
    </source>
</evidence>
<dbReference type="NCBIfam" id="TIGR01733">
    <property type="entry name" value="AA-adenyl-dom"/>
    <property type="match status" value="1"/>
</dbReference>
<dbReference type="Proteomes" id="UP000323380">
    <property type="component" value="Unassembled WGS sequence"/>
</dbReference>
<evidence type="ECO:0000256" key="1">
    <source>
        <dbReference type="SAM" id="MobiDB-lite"/>
    </source>
</evidence>
<dbReference type="FunFam" id="3.40.50.980:FF:000001">
    <property type="entry name" value="Non-ribosomal peptide synthetase"/>
    <property type="match status" value="1"/>
</dbReference>
<dbReference type="Pfam" id="PF00501">
    <property type="entry name" value="AMP-binding"/>
    <property type="match status" value="1"/>
</dbReference>
<dbReference type="AlphaFoldDB" id="A0A5D0NEE6"/>
<dbReference type="InterPro" id="IPR020459">
    <property type="entry name" value="AMP-binding"/>
</dbReference>
<feature type="domain" description="Carrier" evidence="2">
    <location>
        <begin position="502"/>
        <end position="574"/>
    </location>
</feature>
<feature type="compositionally biased region" description="Low complexity" evidence="1">
    <location>
        <begin position="489"/>
        <end position="503"/>
    </location>
</feature>
<evidence type="ECO:0000313" key="3">
    <source>
        <dbReference type="EMBL" id="TYB42788.1"/>
    </source>
</evidence>
<dbReference type="GO" id="GO:0043041">
    <property type="term" value="P:amino acid activation for nonribosomal peptide biosynthetic process"/>
    <property type="evidence" value="ECO:0007669"/>
    <property type="project" value="TreeGrafter"/>
</dbReference>
<dbReference type="SUPFAM" id="SSF47336">
    <property type="entry name" value="ACP-like"/>
    <property type="match status" value="1"/>
</dbReference>
<dbReference type="GO" id="GO:0044550">
    <property type="term" value="P:secondary metabolite biosynthetic process"/>
    <property type="evidence" value="ECO:0007669"/>
    <property type="project" value="TreeGrafter"/>
</dbReference>
<reference evidence="3 4" key="1">
    <citation type="submission" date="2019-08" db="EMBL/GenBank/DDBJ databases">
        <title>Actinomadura sp. nov. CYP1-5 isolated from mountain soil.</title>
        <authorList>
            <person name="Songsumanus A."/>
            <person name="Kuncharoen N."/>
            <person name="Kudo T."/>
            <person name="Yuki M."/>
            <person name="Igarashi Y."/>
            <person name="Tanasupawat S."/>
        </authorList>
    </citation>
    <scope>NUCLEOTIDE SEQUENCE [LARGE SCALE GENOMIC DNA]</scope>
    <source>
        <strain evidence="3 4">JCM 14158</strain>
    </source>
</reference>
<dbReference type="GO" id="GO:0005829">
    <property type="term" value="C:cytosol"/>
    <property type="evidence" value="ECO:0007669"/>
    <property type="project" value="TreeGrafter"/>
</dbReference>
<dbReference type="Gene3D" id="3.40.50.980">
    <property type="match status" value="2"/>
</dbReference>
<dbReference type="PRINTS" id="PR00154">
    <property type="entry name" value="AMPBINDING"/>
</dbReference>
<keyword evidence="4" id="KW-1185">Reference proteome</keyword>
<dbReference type="InterPro" id="IPR045851">
    <property type="entry name" value="AMP-bd_C_sf"/>
</dbReference>
<evidence type="ECO:0000259" key="2">
    <source>
        <dbReference type="PROSITE" id="PS50075"/>
    </source>
</evidence>
<dbReference type="Pfam" id="PF13193">
    <property type="entry name" value="AMP-binding_C"/>
    <property type="match status" value="1"/>
</dbReference>
<sequence length="574" mass="59494">MSVETPPLSGLPLPARFEEQAARTPGAPAVAHGDVRLGYAELEARANRLAHRLIRRGAGPGRLVAVMLDRSPDLVVALLAVLKSGAGYVPIAADDPAGRVRHILADSAASLLVAADGTEAAVEVVPVRDAADGPATPPTDADRTRPLDAADTAYVIYTSGSTGAPKGVVIEHRALGRYLEHAVTAYPAVAGRTLLHSSVSFDMAVTSLYAPLLTGGTVVLADLRAAAAGEESLPSALRPTFLKVTPSHLALLRELPESYAPTELLVVGGEALLGPALDRWRADHPDVTVVNEYGPTEATVGCCVHTVHPGDAAPAGAVPIGTAVEGTRLYVLDERMRPAREGELYIGGAQLARGYLGRPDLTRAKFVHDVTRGRLYRTGDLVRATPGGVLEFLGRLDDQVKINGYRVEPGEIAAAITGGGLAANAAVVAAGGGNDRLVAYVVPAAGFEAGRLRAHLAARLPEYMIPAAFVPVAELPLTANGKLDRDALPEPSAGSSEGSSAAARSPEEEALCRLFADLTGAATVGIDDDFVALGGTSFAAARLVSRARRDGLSITLADVLRKRTVRAILGGRDG</sequence>
<organism evidence="3 4">
    <name type="scientific">Actinomadura chibensis</name>
    <dbReference type="NCBI Taxonomy" id="392828"/>
    <lineage>
        <taxon>Bacteria</taxon>
        <taxon>Bacillati</taxon>
        <taxon>Actinomycetota</taxon>
        <taxon>Actinomycetes</taxon>
        <taxon>Streptosporangiales</taxon>
        <taxon>Thermomonosporaceae</taxon>
        <taxon>Actinomadura</taxon>
    </lineage>
</organism>
<dbReference type="InterPro" id="IPR009081">
    <property type="entry name" value="PP-bd_ACP"/>
</dbReference>
<dbReference type="CDD" id="cd05930">
    <property type="entry name" value="A_NRPS"/>
    <property type="match status" value="1"/>
</dbReference>
<dbReference type="Gene3D" id="3.40.50.1820">
    <property type="entry name" value="alpha/beta hydrolase"/>
    <property type="match status" value="1"/>
</dbReference>
<name>A0A5D0NEE6_9ACTN</name>
<dbReference type="EMBL" id="VSFG01000007">
    <property type="protein sequence ID" value="TYB42788.1"/>
    <property type="molecule type" value="Genomic_DNA"/>
</dbReference>
<dbReference type="SUPFAM" id="SSF56801">
    <property type="entry name" value="Acetyl-CoA synthetase-like"/>
    <property type="match status" value="1"/>
</dbReference>
<dbReference type="InterPro" id="IPR020845">
    <property type="entry name" value="AMP-binding_CS"/>
</dbReference>
<dbReference type="PANTHER" id="PTHR45527:SF1">
    <property type="entry name" value="FATTY ACID SYNTHASE"/>
    <property type="match status" value="1"/>
</dbReference>
<dbReference type="GO" id="GO:0031177">
    <property type="term" value="F:phosphopantetheine binding"/>
    <property type="evidence" value="ECO:0007669"/>
    <property type="project" value="TreeGrafter"/>
</dbReference>
<dbReference type="Gene3D" id="3.30.300.30">
    <property type="match status" value="1"/>
</dbReference>
<proteinExistence type="predicted"/>
<comment type="caution">
    <text evidence="3">The sequence shown here is derived from an EMBL/GenBank/DDBJ whole genome shotgun (WGS) entry which is preliminary data.</text>
</comment>
<dbReference type="STRING" id="1220554.GCA_001552135_02589"/>
<protein>
    <submittedName>
        <fullName evidence="3">Non-ribosomal peptide synthetase</fullName>
    </submittedName>
</protein>
<dbReference type="Gene3D" id="2.30.38.10">
    <property type="entry name" value="Luciferase, Domain 3"/>
    <property type="match status" value="1"/>
</dbReference>